<dbReference type="eggNOG" id="COG1122">
    <property type="taxonomic scope" value="Bacteria"/>
</dbReference>
<name>K9Z2U9_CYAAP</name>
<dbReference type="InterPro" id="IPR003439">
    <property type="entry name" value="ABC_transporter-like_ATP-bd"/>
</dbReference>
<dbReference type="AlphaFoldDB" id="K9Z2U9"/>
<dbReference type="GO" id="GO:0022857">
    <property type="term" value="F:transmembrane transporter activity"/>
    <property type="evidence" value="ECO:0007669"/>
    <property type="project" value="UniProtKB-ARBA"/>
</dbReference>
<dbReference type="PROSITE" id="PS50893">
    <property type="entry name" value="ABC_TRANSPORTER_2"/>
    <property type="match status" value="1"/>
</dbReference>
<dbReference type="SMART" id="SM00382">
    <property type="entry name" value="AAA"/>
    <property type="match status" value="1"/>
</dbReference>
<reference evidence="6" key="1">
    <citation type="journal article" date="2013" name="Proc. Natl. Acad. Sci. U.S.A.">
        <title>Improving the coverage of the cyanobacterial phylum using diversity-driven genome sequencing.</title>
        <authorList>
            <person name="Shih P.M."/>
            <person name="Wu D."/>
            <person name="Latifi A."/>
            <person name="Axen S.D."/>
            <person name="Fewer D.P."/>
            <person name="Talla E."/>
            <person name="Calteau A."/>
            <person name="Cai F."/>
            <person name="Tandeau de Marsac N."/>
            <person name="Rippka R."/>
            <person name="Herdman M."/>
            <person name="Sivonen K."/>
            <person name="Coursin T."/>
            <person name="Laurent T."/>
            <person name="Goodwin L."/>
            <person name="Nolan M."/>
            <person name="Davenport K.W."/>
            <person name="Han C.S."/>
            <person name="Rubin E.M."/>
            <person name="Eisen J.A."/>
            <person name="Woyke T."/>
            <person name="Gugger M."/>
            <person name="Kerfeld C.A."/>
        </authorList>
    </citation>
    <scope>NUCLEOTIDE SEQUENCE [LARGE SCALE GENOMIC DNA]</scope>
    <source>
        <strain evidence="6">PCC 10605</strain>
    </source>
</reference>
<dbReference type="Proteomes" id="UP000010480">
    <property type="component" value="Chromosome"/>
</dbReference>
<dbReference type="GO" id="GO:0005524">
    <property type="term" value="F:ATP binding"/>
    <property type="evidence" value="ECO:0007669"/>
    <property type="project" value="UniProtKB-KW"/>
</dbReference>
<feature type="domain" description="ABC transporter" evidence="4">
    <location>
        <begin position="7"/>
        <end position="241"/>
    </location>
</feature>
<keyword evidence="6" id="KW-1185">Reference proteome</keyword>
<dbReference type="EMBL" id="CP003947">
    <property type="protein sequence ID" value="AFZ53536.1"/>
    <property type="molecule type" value="Genomic_DNA"/>
</dbReference>
<dbReference type="RefSeq" id="WP_015219265.1">
    <property type="nucleotide sequence ID" value="NC_019776.1"/>
</dbReference>
<evidence type="ECO:0000313" key="5">
    <source>
        <dbReference type="EMBL" id="AFZ53536.1"/>
    </source>
</evidence>
<dbReference type="GO" id="GO:0016020">
    <property type="term" value="C:membrane"/>
    <property type="evidence" value="ECO:0007669"/>
    <property type="project" value="InterPro"/>
</dbReference>
<evidence type="ECO:0000256" key="1">
    <source>
        <dbReference type="ARBA" id="ARBA00022448"/>
    </source>
</evidence>
<protein>
    <submittedName>
        <fullName evidence="5">Phosphonate-transporting ATPase</fullName>
    </submittedName>
</protein>
<dbReference type="InterPro" id="IPR017871">
    <property type="entry name" value="ABC_transporter-like_CS"/>
</dbReference>
<dbReference type="HOGENOM" id="CLU_000604_1_22_3"/>
<dbReference type="SUPFAM" id="SSF52540">
    <property type="entry name" value="P-loop containing nucleoside triphosphate hydrolases"/>
    <property type="match status" value="1"/>
</dbReference>
<dbReference type="CDD" id="cd03225">
    <property type="entry name" value="ABC_cobalt_CbiO_domain1"/>
    <property type="match status" value="1"/>
</dbReference>
<keyword evidence="3" id="KW-0067">ATP-binding</keyword>
<proteinExistence type="predicted"/>
<accession>K9Z2U9</accession>
<dbReference type="GO" id="GO:0016887">
    <property type="term" value="F:ATP hydrolysis activity"/>
    <property type="evidence" value="ECO:0007669"/>
    <property type="project" value="InterPro"/>
</dbReference>
<keyword evidence="2" id="KW-0547">Nucleotide-binding</keyword>
<dbReference type="Gene3D" id="3.40.50.300">
    <property type="entry name" value="P-loop containing nucleotide triphosphate hydrolases"/>
    <property type="match status" value="1"/>
</dbReference>
<keyword evidence="1" id="KW-0813">Transport</keyword>
<dbReference type="PANTHER" id="PTHR43423:SF1">
    <property type="entry name" value="ABC TRANSPORTER I FAMILY MEMBER 17"/>
    <property type="match status" value="1"/>
</dbReference>
<evidence type="ECO:0000313" key="6">
    <source>
        <dbReference type="Proteomes" id="UP000010480"/>
    </source>
</evidence>
<dbReference type="KEGG" id="can:Cyan10605_1425"/>
<organism evidence="5 6">
    <name type="scientific">Cyanobacterium aponinum (strain PCC 10605)</name>
    <dbReference type="NCBI Taxonomy" id="755178"/>
    <lineage>
        <taxon>Bacteria</taxon>
        <taxon>Bacillati</taxon>
        <taxon>Cyanobacteriota</taxon>
        <taxon>Cyanophyceae</taxon>
        <taxon>Oscillatoriophycideae</taxon>
        <taxon>Chroococcales</taxon>
        <taxon>Geminocystaceae</taxon>
        <taxon>Cyanobacterium</taxon>
    </lineage>
</organism>
<dbReference type="Pfam" id="PF00005">
    <property type="entry name" value="ABC_tran"/>
    <property type="match status" value="1"/>
</dbReference>
<dbReference type="PANTHER" id="PTHR43423">
    <property type="entry name" value="ABC TRANSPORTER I FAMILY MEMBER 17"/>
    <property type="match status" value="1"/>
</dbReference>
<evidence type="ECO:0000256" key="2">
    <source>
        <dbReference type="ARBA" id="ARBA00022741"/>
    </source>
</evidence>
<dbReference type="InterPro" id="IPR027417">
    <property type="entry name" value="P-loop_NTPase"/>
</dbReference>
<dbReference type="InterPro" id="IPR003593">
    <property type="entry name" value="AAA+_ATPase"/>
</dbReference>
<evidence type="ECO:0000256" key="3">
    <source>
        <dbReference type="ARBA" id="ARBA00022840"/>
    </source>
</evidence>
<gene>
    <name evidence="5" type="ordered locus">Cyan10605_1425</name>
</gene>
<dbReference type="STRING" id="755178.Cyan10605_1425"/>
<dbReference type="InterPro" id="IPR015856">
    <property type="entry name" value="ABC_transpr_CbiO/EcfA_su"/>
</dbReference>
<dbReference type="OrthoDB" id="422644at2"/>
<sequence>MSISPILQAKNISLLTKIHQNHLLDNISFDVNEGEKIALIGGNGAGKSTLLKVLNHLCTSSKGDLYFRGKLVHHWDVLKFRRQVMLIPQESKLLGMNVKSALSYPLQLQSLSEKEIQTRLIYCLQEFNFIESWLEKRENELSLGQKQLVAIARAIIMQPSVLLLDEPTSALDKGNAHWLREKLQVWNEEKKMTIIVINHDLEWVKNFAQRVIWLDKGRIKKDLSAKLVDWEMIEKHLLILNQEMNIDEDF</sequence>
<evidence type="ECO:0000259" key="4">
    <source>
        <dbReference type="PROSITE" id="PS50893"/>
    </source>
</evidence>
<dbReference type="PROSITE" id="PS00211">
    <property type="entry name" value="ABC_TRANSPORTER_1"/>
    <property type="match status" value="1"/>
</dbReference>